<proteinExistence type="predicted"/>
<dbReference type="AlphaFoldDB" id="A0A2J6QLU6"/>
<reference evidence="1 2" key="1">
    <citation type="submission" date="2016-05" db="EMBL/GenBank/DDBJ databases">
        <title>A degradative enzymes factory behind the ericoid mycorrhizal symbiosis.</title>
        <authorList>
            <consortium name="DOE Joint Genome Institute"/>
            <person name="Martino E."/>
            <person name="Morin E."/>
            <person name="Grelet G."/>
            <person name="Kuo A."/>
            <person name="Kohler A."/>
            <person name="Daghino S."/>
            <person name="Barry K."/>
            <person name="Choi C."/>
            <person name="Cichocki N."/>
            <person name="Clum A."/>
            <person name="Copeland A."/>
            <person name="Hainaut M."/>
            <person name="Haridas S."/>
            <person name="Labutti K."/>
            <person name="Lindquist E."/>
            <person name="Lipzen A."/>
            <person name="Khouja H.-R."/>
            <person name="Murat C."/>
            <person name="Ohm R."/>
            <person name="Olson A."/>
            <person name="Spatafora J."/>
            <person name="Veneault-Fourrey C."/>
            <person name="Henrissat B."/>
            <person name="Grigoriev I."/>
            <person name="Martin F."/>
            <person name="Perotto S."/>
        </authorList>
    </citation>
    <scope>NUCLEOTIDE SEQUENCE [LARGE SCALE GENOMIC DNA]</scope>
    <source>
        <strain evidence="1 2">UAMH 7357</strain>
    </source>
</reference>
<sequence>MSCCAADDLKVAKRALSTSSRGAISSFLMACLAAADEPVLSNDDLLMIGAGGVTISQIEARSELLTGGVVLMLGSSLRGKAGRFDEPQRLLKRVGSSRDPKKTFSSENALQSEVGCEIEARILLRCCRPPTICKRQYSALQLPPKIFDHYSNARIEPGPEAKGLPLPIHPCPNQGAWRKADFQRVDRQGTMQSATGGLVKTQLPPNEHGLLSPALGPRGSEARICLTLTVSHRVVCNQECPKYSASPKTGKNVIGVACWKGGFPN</sequence>
<accession>A0A2J6QLU6</accession>
<evidence type="ECO:0000313" key="2">
    <source>
        <dbReference type="Proteomes" id="UP000235672"/>
    </source>
</evidence>
<dbReference type="Proteomes" id="UP000235672">
    <property type="component" value="Unassembled WGS sequence"/>
</dbReference>
<evidence type="ECO:0000313" key="1">
    <source>
        <dbReference type="EMBL" id="PMD27220.1"/>
    </source>
</evidence>
<gene>
    <name evidence="1" type="ORF">NA56DRAFT_743553</name>
</gene>
<organism evidence="1 2">
    <name type="scientific">Hyaloscypha hepaticicola</name>
    <dbReference type="NCBI Taxonomy" id="2082293"/>
    <lineage>
        <taxon>Eukaryota</taxon>
        <taxon>Fungi</taxon>
        <taxon>Dikarya</taxon>
        <taxon>Ascomycota</taxon>
        <taxon>Pezizomycotina</taxon>
        <taxon>Leotiomycetes</taxon>
        <taxon>Helotiales</taxon>
        <taxon>Hyaloscyphaceae</taxon>
        <taxon>Hyaloscypha</taxon>
    </lineage>
</organism>
<protein>
    <submittedName>
        <fullName evidence="1">Uncharacterized protein</fullName>
    </submittedName>
</protein>
<name>A0A2J6QLU6_9HELO</name>
<dbReference type="EMBL" id="KZ613466">
    <property type="protein sequence ID" value="PMD27220.1"/>
    <property type="molecule type" value="Genomic_DNA"/>
</dbReference>
<keyword evidence="2" id="KW-1185">Reference proteome</keyword>